<dbReference type="eggNOG" id="COG0572">
    <property type="taxonomic scope" value="Bacteria"/>
</dbReference>
<keyword evidence="2" id="KW-1185">Reference proteome</keyword>
<dbReference type="Gene3D" id="3.40.50.300">
    <property type="entry name" value="P-loop containing nucleotide triphosphate hydrolases"/>
    <property type="match status" value="1"/>
</dbReference>
<dbReference type="AlphaFoldDB" id="V9H651"/>
<dbReference type="RefSeq" id="WP_002641395.1">
    <property type="nucleotide sequence ID" value="NZ_CP019448.1"/>
</dbReference>
<proteinExistence type="predicted"/>
<sequence>MQKFILLRGHEGSGKSTFARTQIHQFQENFPDAHIIHIDNDLALTDKNGVYHFDFEKFAQAHRDNMAAQQAAFAQGQREPHRPMLVINANPNQKAKTCQQWIDAALQHGFVVEVYRLHRFFLNLHGVSENDVQKSYARLDANPIAGEIHIF</sequence>
<evidence type="ECO:0000313" key="2">
    <source>
        <dbReference type="Proteomes" id="UP000017813"/>
    </source>
</evidence>
<comment type="caution">
    <text evidence="1">The sequence shown here is derived from an EMBL/GenBank/DDBJ whole genome shotgun (WGS) entry which is preliminary data.</text>
</comment>
<name>V9H651_9NEIS</name>
<gene>
    <name evidence="1" type="ORF">HMPREF9021_00609</name>
</gene>
<protein>
    <submittedName>
        <fullName evidence="1">Uncharacterized protein</fullName>
    </submittedName>
</protein>
<reference evidence="1 2" key="2">
    <citation type="submission" date="2011-10" db="EMBL/GenBank/DDBJ databases">
        <title>The Genome Sequence of Simonsiella muelleri ATCC 29453.</title>
        <authorList>
            <consortium name="The Broad Institute Genome Sequencing Platform"/>
            <consortium name="The Broad Institute Genome Sequencing Center for Infectious Disease"/>
            <person name="Earl A."/>
            <person name="Ward D."/>
            <person name="Feldgarden M."/>
            <person name="Gevers D."/>
            <person name="Izard J."/>
            <person name="Baranova O.V."/>
            <person name="Blanton J.M."/>
            <person name="Tanner A.C."/>
            <person name="Dewhirst F."/>
            <person name="Young S.K."/>
            <person name="Zeng Q."/>
            <person name="Gargeya S."/>
            <person name="Fitzgerald M."/>
            <person name="Haas B."/>
            <person name="Abouelleil A."/>
            <person name="Alvarado L."/>
            <person name="Arachchi H.M."/>
            <person name="Berlin A."/>
            <person name="Brown A."/>
            <person name="Chapman S.B."/>
            <person name="Chen Z."/>
            <person name="Dunbar C."/>
            <person name="Freedman E."/>
            <person name="Gearin G."/>
            <person name="Goldberg J."/>
            <person name="Griggs A."/>
            <person name="Gujja S."/>
            <person name="Heiman D."/>
            <person name="Howarth C."/>
            <person name="Larson L."/>
            <person name="Lui A."/>
            <person name="MacDonald P.J.P."/>
            <person name="Montmayeur A."/>
            <person name="Murphy C."/>
            <person name="Neiman D."/>
            <person name="Pearson M."/>
            <person name="Priest M."/>
            <person name="Roberts A."/>
            <person name="Saif S."/>
            <person name="Shea T."/>
            <person name="Shenoy N."/>
            <person name="Sisk P."/>
            <person name="Stolte C."/>
            <person name="Sykes S."/>
            <person name="Wortman J."/>
            <person name="Nusbaum C."/>
            <person name="Birren B."/>
        </authorList>
    </citation>
    <scope>NUCLEOTIDE SEQUENCE [LARGE SCALE GENOMIC DNA]</scope>
    <source>
        <strain evidence="1 2">ATCC 29453</strain>
    </source>
</reference>
<dbReference type="SUPFAM" id="SSF52540">
    <property type="entry name" value="P-loop containing nucleoside triphosphate hydrolases"/>
    <property type="match status" value="1"/>
</dbReference>
<dbReference type="KEGG" id="smur:BWP33_10225"/>
<dbReference type="EMBL" id="ADCY02000010">
    <property type="protein sequence ID" value="EFG31341.1"/>
    <property type="molecule type" value="Genomic_DNA"/>
</dbReference>
<accession>V9H651</accession>
<dbReference type="Pfam" id="PF13671">
    <property type="entry name" value="AAA_33"/>
    <property type="match status" value="1"/>
</dbReference>
<dbReference type="Proteomes" id="UP000017813">
    <property type="component" value="Unassembled WGS sequence"/>
</dbReference>
<dbReference type="HOGENOM" id="CLU_1584297_0_0_4"/>
<dbReference type="OrthoDB" id="9805698at2"/>
<dbReference type="InterPro" id="IPR027417">
    <property type="entry name" value="P-loop_NTPase"/>
</dbReference>
<dbReference type="STRING" id="641147.HMPREF9021_00609"/>
<organism evidence="1 2">
    <name type="scientific">Simonsiella muelleri ATCC 29453</name>
    <dbReference type="NCBI Taxonomy" id="641147"/>
    <lineage>
        <taxon>Bacteria</taxon>
        <taxon>Pseudomonadati</taxon>
        <taxon>Pseudomonadota</taxon>
        <taxon>Betaproteobacteria</taxon>
        <taxon>Neisseriales</taxon>
        <taxon>Neisseriaceae</taxon>
        <taxon>Simonsiella</taxon>
    </lineage>
</organism>
<evidence type="ECO:0000313" key="1">
    <source>
        <dbReference type="EMBL" id="EFG31341.1"/>
    </source>
</evidence>
<reference evidence="1 2" key="1">
    <citation type="submission" date="2010-03" db="EMBL/GenBank/DDBJ databases">
        <authorList>
            <consortium name="The Broad Institute Genome Sequencing Platform"/>
            <person name="Ward D."/>
            <person name="Earl A."/>
            <person name="Feldgarden M."/>
            <person name="Gevers D."/>
            <person name="Young S."/>
            <person name="Zeng Q."/>
            <person name="Koehrsen M."/>
            <person name="Alvarado L."/>
            <person name="Berlin A.M."/>
            <person name="Borenstein D."/>
            <person name="Chapman S.B."/>
            <person name="Chen Z."/>
            <person name="Engels R."/>
            <person name="Freedman E."/>
            <person name="Gellesch M."/>
            <person name="Goldberg J."/>
            <person name="Griggs A."/>
            <person name="Gujja S."/>
            <person name="Heilman E.R."/>
            <person name="Heiman D.I."/>
            <person name="Hepburn T.A."/>
            <person name="Howarth C."/>
            <person name="Jen D."/>
            <person name="Larson L."/>
            <person name="Mehta T."/>
            <person name="Park D."/>
            <person name="Pearson M."/>
            <person name="Richards J."/>
            <person name="Roberts A."/>
            <person name="Saif S."/>
            <person name="Shea T.D."/>
            <person name="Shenoy N."/>
            <person name="Sisk P."/>
            <person name="Stolte C."/>
            <person name="Sykes S.N."/>
            <person name="Walk T."/>
            <person name="White J."/>
            <person name="Yandava C."/>
            <person name="Izard J."/>
            <person name="Baranova O.V."/>
            <person name="Blanton J.M."/>
            <person name="Tanner A.C."/>
            <person name="Dewhirst F."/>
            <person name="Haas B."/>
            <person name="Nusbaum C."/>
            <person name="Birren B."/>
        </authorList>
    </citation>
    <scope>NUCLEOTIDE SEQUENCE [LARGE SCALE GENOMIC DNA]</scope>
    <source>
        <strain evidence="1 2">ATCC 29453</strain>
    </source>
</reference>